<organism evidence="2 4">
    <name type="scientific">Medicago truncatula</name>
    <name type="common">Barrel medic</name>
    <name type="synonym">Medicago tribuloides</name>
    <dbReference type="NCBI Taxonomy" id="3880"/>
    <lineage>
        <taxon>Eukaryota</taxon>
        <taxon>Viridiplantae</taxon>
        <taxon>Streptophyta</taxon>
        <taxon>Embryophyta</taxon>
        <taxon>Tracheophyta</taxon>
        <taxon>Spermatophyta</taxon>
        <taxon>Magnoliopsida</taxon>
        <taxon>eudicotyledons</taxon>
        <taxon>Gunneridae</taxon>
        <taxon>Pentapetalae</taxon>
        <taxon>rosids</taxon>
        <taxon>fabids</taxon>
        <taxon>Fabales</taxon>
        <taxon>Fabaceae</taxon>
        <taxon>Papilionoideae</taxon>
        <taxon>50 kb inversion clade</taxon>
        <taxon>NPAAA clade</taxon>
        <taxon>Hologalegina</taxon>
        <taxon>IRL clade</taxon>
        <taxon>Trifolieae</taxon>
        <taxon>Medicago</taxon>
    </lineage>
</organism>
<keyword evidence="1" id="KW-1133">Transmembrane helix</keyword>
<reference evidence="3" key="3">
    <citation type="submission" date="2015-04" db="UniProtKB">
        <authorList>
            <consortium name="EnsemblPlants"/>
        </authorList>
    </citation>
    <scope>IDENTIFICATION</scope>
    <source>
        <strain evidence="3">cv. Jemalong A17</strain>
    </source>
</reference>
<feature type="transmembrane region" description="Helical" evidence="1">
    <location>
        <begin position="36"/>
        <end position="58"/>
    </location>
</feature>
<dbReference type="AlphaFoldDB" id="G7KNJ2"/>
<keyword evidence="1 2" id="KW-0812">Transmembrane</keyword>
<evidence type="ECO:0000256" key="1">
    <source>
        <dbReference type="SAM" id="Phobius"/>
    </source>
</evidence>
<dbReference type="EMBL" id="CM001222">
    <property type="protein sequence ID" value="AES76746.1"/>
    <property type="molecule type" value="Genomic_DNA"/>
</dbReference>
<sequence>MEELNGFMADLHSLSCIPVFVGSNLGYFDSEKKMQILSILMTLCQVVVVEMDLLLFLLTTMSGGRAVKTDGPTRLGPALTGFGLSQKTLLKNGLEY</sequence>
<reference evidence="2 4" key="1">
    <citation type="journal article" date="2011" name="Nature">
        <title>The Medicago genome provides insight into the evolution of rhizobial symbioses.</title>
        <authorList>
            <person name="Young N.D."/>
            <person name="Debelle F."/>
            <person name="Oldroyd G.E."/>
            <person name="Geurts R."/>
            <person name="Cannon S.B."/>
            <person name="Udvardi M.K."/>
            <person name="Benedito V.A."/>
            <person name="Mayer K.F."/>
            <person name="Gouzy J."/>
            <person name="Schoof H."/>
            <person name="Van de Peer Y."/>
            <person name="Proost S."/>
            <person name="Cook D.R."/>
            <person name="Meyers B.C."/>
            <person name="Spannagl M."/>
            <person name="Cheung F."/>
            <person name="De Mita S."/>
            <person name="Krishnakumar V."/>
            <person name="Gundlach H."/>
            <person name="Zhou S."/>
            <person name="Mudge J."/>
            <person name="Bharti A.K."/>
            <person name="Murray J.D."/>
            <person name="Naoumkina M.A."/>
            <person name="Rosen B."/>
            <person name="Silverstein K.A."/>
            <person name="Tang H."/>
            <person name="Rombauts S."/>
            <person name="Zhao P.X."/>
            <person name="Zhou P."/>
            <person name="Barbe V."/>
            <person name="Bardou P."/>
            <person name="Bechner M."/>
            <person name="Bellec A."/>
            <person name="Berger A."/>
            <person name="Berges H."/>
            <person name="Bidwell S."/>
            <person name="Bisseling T."/>
            <person name="Choisne N."/>
            <person name="Couloux A."/>
            <person name="Denny R."/>
            <person name="Deshpande S."/>
            <person name="Dai X."/>
            <person name="Doyle J.J."/>
            <person name="Dudez A.M."/>
            <person name="Farmer A.D."/>
            <person name="Fouteau S."/>
            <person name="Franken C."/>
            <person name="Gibelin C."/>
            <person name="Gish J."/>
            <person name="Goldstein S."/>
            <person name="Gonzalez A.J."/>
            <person name="Green P.J."/>
            <person name="Hallab A."/>
            <person name="Hartog M."/>
            <person name="Hua A."/>
            <person name="Humphray S.J."/>
            <person name="Jeong D.H."/>
            <person name="Jing Y."/>
            <person name="Jocker A."/>
            <person name="Kenton S.M."/>
            <person name="Kim D.J."/>
            <person name="Klee K."/>
            <person name="Lai H."/>
            <person name="Lang C."/>
            <person name="Lin S."/>
            <person name="Macmil S.L."/>
            <person name="Magdelenat G."/>
            <person name="Matthews L."/>
            <person name="McCorrison J."/>
            <person name="Monaghan E.L."/>
            <person name="Mun J.H."/>
            <person name="Najar F.Z."/>
            <person name="Nicholson C."/>
            <person name="Noirot C."/>
            <person name="O'Bleness M."/>
            <person name="Paule C.R."/>
            <person name="Poulain J."/>
            <person name="Prion F."/>
            <person name="Qin B."/>
            <person name="Qu C."/>
            <person name="Retzel E.F."/>
            <person name="Riddle C."/>
            <person name="Sallet E."/>
            <person name="Samain S."/>
            <person name="Samson N."/>
            <person name="Sanders I."/>
            <person name="Saurat O."/>
            <person name="Scarpelli C."/>
            <person name="Schiex T."/>
            <person name="Segurens B."/>
            <person name="Severin A.J."/>
            <person name="Sherrier D.J."/>
            <person name="Shi R."/>
            <person name="Sims S."/>
            <person name="Singer S.R."/>
            <person name="Sinharoy S."/>
            <person name="Sterck L."/>
            <person name="Viollet A."/>
            <person name="Wang B.B."/>
            <person name="Wang K."/>
            <person name="Wang M."/>
            <person name="Wang X."/>
            <person name="Warfsmann J."/>
            <person name="Weissenbach J."/>
            <person name="White D.D."/>
            <person name="White J.D."/>
            <person name="Wiley G.B."/>
            <person name="Wincker P."/>
            <person name="Xing Y."/>
            <person name="Yang L."/>
            <person name="Yao Z."/>
            <person name="Ying F."/>
            <person name="Zhai J."/>
            <person name="Zhou L."/>
            <person name="Zuber A."/>
            <person name="Denarie J."/>
            <person name="Dixon R.A."/>
            <person name="May G.D."/>
            <person name="Schwartz D.C."/>
            <person name="Rogers J."/>
            <person name="Quetier F."/>
            <person name="Town C.D."/>
            <person name="Roe B.A."/>
        </authorList>
    </citation>
    <scope>NUCLEOTIDE SEQUENCE [LARGE SCALE GENOMIC DNA]</scope>
    <source>
        <strain evidence="2">A17</strain>
        <strain evidence="3 4">cv. Jemalong A17</strain>
    </source>
</reference>
<dbReference type="PaxDb" id="3880-AES76746"/>
<dbReference type="HOGENOM" id="CLU_2362931_0_0_1"/>
<keyword evidence="4" id="KW-1185">Reference proteome</keyword>
<dbReference type="Proteomes" id="UP000002051">
    <property type="component" value="Chromosome 6"/>
</dbReference>
<evidence type="ECO:0000313" key="2">
    <source>
        <dbReference type="EMBL" id="AES76746.1"/>
    </source>
</evidence>
<keyword evidence="1" id="KW-0472">Membrane</keyword>
<evidence type="ECO:0000313" key="3">
    <source>
        <dbReference type="EnsemblPlants" id="AES76746"/>
    </source>
</evidence>
<gene>
    <name evidence="2" type="ordered locus">MTR_6g086400</name>
</gene>
<reference evidence="2 4" key="2">
    <citation type="journal article" date="2014" name="BMC Genomics">
        <title>An improved genome release (version Mt4.0) for the model legume Medicago truncatula.</title>
        <authorList>
            <person name="Tang H."/>
            <person name="Krishnakumar V."/>
            <person name="Bidwell S."/>
            <person name="Rosen B."/>
            <person name="Chan A."/>
            <person name="Zhou S."/>
            <person name="Gentzbittel L."/>
            <person name="Childs K.L."/>
            <person name="Yandell M."/>
            <person name="Gundlach H."/>
            <person name="Mayer K.F."/>
            <person name="Schwartz D.C."/>
            <person name="Town C.D."/>
        </authorList>
    </citation>
    <scope>GENOME REANNOTATION</scope>
    <source>
        <strain evidence="3 4">cv. Jemalong A17</strain>
    </source>
</reference>
<name>G7KNJ2_MEDTR</name>
<evidence type="ECO:0000313" key="4">
    <source>
        <dbReference type="Proteomes" id="UP000002051"/>
    </source>
</evidence>
<protein>
    <submittedName>
        <fullName evidence="2">Transmembrane protein, putative</fullName>
    </submittedName>
</protein>
<dbReference type="EnsemblPlants" id="AES76746">
    <property type="protein sequence ID" value="AES76746"/>
    <property type="gene ID" value="MTR_6g086400"/>
</dbReference>
<accession>G7KNJ2</accession>
<proteinExistence type="predicted"/>